<gene>
    <name evidence="1" type="ORF">BaRGS_00031303</name>
</gene>
<evidence type="ECO:0000313" key="2">
    <source>
        <dbReference type="Proteomes" id="UP001519460"/>
    </source>
</evidence>
<dbReference type="AlphaFoldDB" id="A0ABD0JS24"/>
<dbReference type="EMBL" id="JACVVK020000349">
    <property type="protein sequence ID" value="KAK7477479.1"/>
    <property type="molecule type" value="Genomic_DNA"/>
</dbReference>
<accession>A0ABD0JS24</accession>
<organism evidence="1 2">
    <name type="scientific">Batillaria attramentaria</name>
    <dbReference type="NCBI Taxonomy" id="370345"/>
    <lineage>
        <taxon>Eukaryota</taxon>
        <taxon>Metazoa</taxon>
        <taxon>Spiralia</taxon>
        <taxon>Lophotrochozoa</taxon>
        <taxon>Mollusca</taxon>
        <taxon>Gastropoda</taxon>
        <taxon>Caenogastropoda</taxon>
        <taxon>Sorbeoconcha</taxon>
        <taxon>Cerithioidea</taxon>
        <taxon>Batillariidae</taxon>
        <taxon>Batillaria</taxon>
    </lineage>
</organism>
<comment type="caution">
    <text evidence="1">The sequence shown here is derived from an EMBL/GenBank/DDBJ whole genome shotgun (WGS) entry which is preliminary data.</text>
</comment>
<keyword evidence="2" id="KW-1185">Reference proteome</keyword>
<reference evidence="1 2" key="1">
    <citation type="journal article" date="2023" name="Sci. Data">
        <title>Genome assembly of the Korean intertidal mud-creeper Batillaria attramentaria.</title>
        <authorList>
            <person name="Patra A.K."/>
            <person name="Ho P.T."/>
            <person name="Jun S."/>
            <person name="Lee S.J."/>
            <person name="Kim Y."/>
            <person name="Won Y.J."/>
        </authorList>
    </citation>
    <scope>NUCLEOTIDE SEQUENCE [LARGE SCALE GENOMIC DNA]</scope>
    <source>
        <strain evidence="1">Wonlab-2016</strain>
    </source>
</reference>
<dbReference type="Proteomes" id="UP001519460">
    <property type="component" value="Unassembled WGS sequence"/>
</dbReference>
<proteinExistence type="predicted"/>
<protein>
    <submittedName>
        <fullName evidence="1">Uncharacterized protein</fullName>
    </submittedName>
</protein>
<evidence type="ECO:0000313" key="1">
    <source>
        <dbReference type="EMBL" id="KAK7477479.1"/>
    </source>
</evidence>
<sequence>MDDDVQKTITIDQRARCRDTSFLTVEPRSRHWDENGSQTMYTSFIKPYDIISSATSGIQKAVNAKTRAPAAHLATRRRGLLPLIREEQSGLGCRPAKTLNVPGTAFTGA</sequence>
<name>A0ABD0JS24_9CAEN</name>